<dbReference type="GO" id="GO:0003677">
    <property type="term" value="F:DNA binding"/>
    <property type="evidence" value="ECO:0007669"/>
    <property type="project" value="UniProtKB-KW"/>
</dbReference>
<feature type="compositionally biased region" description="Polar residues" evidence="2">
    <location>
        <begin position="54"/>
        <end position="64"/>
    </location>
</feature>
<name>A0A7J6N937_PEROL</name>
<reference evidence="4 5" key="1">
    <citation type="submission" date="2020-04" db="EMBL/GenBank/DDBJ databases">
        <title>Perkinsus olseni comparative genomics.</title>
        <authorList>
            <person name="Bogema D.R."/>
        </authorList>
    </citation>
    <scope>NUCLEOTIDE SEQUENCE [LARGE SCALE GENOMIC DNA]</scope>
    <source>
        <strain evidence="4">00978-12</strain>
    </source>
</reference>
<dbReference type="Pfam" id="PF16900">
    <property type="entry name" value="REPA_OB_2"/>
    <property type="match status" value="1"/>
</dbReference>
<gene>
    <name evidence="4" type="primary">RPA1_2</name>
    <name evidence="4" type="ORF">FOZ60_013542</name>
</gene>
<dbReference type="Proteomes" id="UP000541610">
    <property type="component" value="Unassembled WGS sequence"/>
</dbReference>
<evidence type="ECO:0000313" key="5">
    <source>
        <dbReference type="Proteomes" id="UP000541610"/>
    </source>
</evidence>
<dbReference type="AlphaFoldDB" id="A0A7J6N937"/>
<keyword evidence="1" id="KW-0238">DNA-binding</keyword>
<feature type="domain" description="Replication protein A OB" evidence="3">
    <location>
        <begin position="233"/>
        <end position="327"/>
    </location>
</feature>
<dbReference type="Gene3D" id="2.40.50.140">
    <property type="entry name" value="Nucleic acid-binding proteins"/>
    <property type="match status" value="2"/>
</dbReference>
<feature type="region of interest" description="Disordered" evidence="2">
    <location>
        <begin position="28"/>
        <end position="116"/>
    </location>
</feature>
<comment type="caution">
    <text evidence="4">The sequence shown here is derived from an EMBL/GenBank/DDBJ whole genome shotgun (WGS) entry which is preliminary data.</text>
</comment>
<keyword evidence="4" id="KW-0689">Ribosomal protein</keyword>
<protein>
    <submittedName>
        <fullName evidence="4">60S acidic ribosomal protein P1</fullName>
    </submittedName>
</protein>
<evidence type="ECO:0000259" key="3">
    <source>
        <dbReference type="Pfam" id="PF16900"/>
    </source>
</evidence>
<accession>A0A7J6N937</accession>
<proteinExistence type="predicted"/>
<feature type="compositionally biased region" description="Basic and acidic residues" evidence="2">
    <location>
        <begin position="95"/>
        <end position="111"/>
    </location>
</feature>
<keyword evidence="4" id="KW-0687">Ribonucleoprotein</keyword>
<dbReference type="SUPFAM" id="SSF50249">
    <property type="entry name" value="Nucleic acid-binding proteins"/>
    <property type="match status" value="2"/>
</dbReference>
<dbReference type="InterPro" id="IPR012340">
    <property type="entry name" value="NA-bd_OB-fold"/>
</dbReference>
<dbReference type="GO" id="GO:0005840">
    <property type="term" value="C:ribosome"/>
    <property type="evidence" value="ECO:0007669"/>
    <property type="project" value="UniProtKB-KW"/>
</dbReference>
<dbReference type="EMBL" id="JABANP010000610">
    <property type="protein sequence ID" value="KAF4680418.1"/>
    <property type="molecule type" value="Genomic_DNA"/>
</dbReference>
<evidence type="ECO:0000256" key="1">
    <source>
        <dbReference type="ARBA" id="ARBA00023125"/>
    </source>
</evidence>
<organism evidence="4 5">
    <name type="scientific">Perkinsus olseni</name>
    <name type="common">Perkinsus atlanticus</name>
    <dbReference type="NCBI Taxonomy" id="32597"/>
    <lineage>
        <taxon>Eukaryota</taxon>
        <taxon>Sar</taxon>
        <taxon>Alveolata</taxon>
        <taxon>Perkinsozoa</taxon>
        <taxon>Perkinsea</taxon>
        <taxon>Perkinsida</taxon>
        <taxon>Perkinsidae</taxon>
        <taxon>Perkinsus</taxon>
    </lineage>
</organism>
<evidence type="ECO:0000256" key="2">
    <source>
        <dbReference type="SAM" id="MobiDB-lite"/>
    </source>
</evidence>
<dbReference type="InterPro" id="IPR031657">
    <property type="entry name" value="REPA_OB_2"/>
</dbReference>
<sequence length="357" mass="39544">MLNDALADLAAKLHSDIEMRITEMVDELEKREAREETQSKEPGKENDADLVGYTPSTRDGTSCDFNLGEQQAEERTSAKRKRAADNSSVVPGPTPDRRGSAAAVPDKKEVTVSELIEDSPPENWSLTARVASVSALRKWEKGNRSGHVCTLEIIDKDNQPIRAVLFNQVATRYHSQIKAEMLFEFSGGKVQPAHPKWNAVSTHELAFSSPRARLIPLSGDDGGFARPSRLTFIKNIADLPPRTIVDVCGICITCTDVEEVKLTDGRTKPKRSFELVDQSGEIAHVTGWDDMALQSKIVPEVADLQRIVAMKGARVDIHTERSLCIDPNTVVEVEPKTSPVARLLEWKKRQETVVDLE</sequence>
<feature type="compositionally biased region" description="Basic and acidic residues" evidence="2">
    <location>
        <begin position="28"/>
        <end position="47"/>
    </location>
</feature>
<evidence type="ECO:0000313" key="4">
    <source>
        <dbReference type="EMBL" id="KAF4680418.1"/>
    </source>
</evidence>